<evidence type="ECO:0000256" key="12">
    <source>
        <dbReference type="ARBA" id="ARBA00023180"/>
    </source>
</evidence>
<dbReference type="GO" id="GO:0060170">
    <property type="term" value="C:ciliary membrane"/>
    <property type="evidence" value="ECO:0007669"/>
    <property type="project" value="UniProtKB-SubCell"/>
</dbReference>
<feature type="transmembrane region" description="Helical" evidence="17">
    <location>
        <begin position="99"/>
        <end position="129"/>
    </location>
</feature>
<dbReference type="CTD" id="23432"/>
<keyword evidence="13 15" id="KW-0807">Transducer</keyword>
<comment type="subcellular location">
    <subcellularLocation>
        <location evidence="2">Cell membrane</location>
        <topology evidence="2">Multi-pass membrane protein</topology>
    </subcellularLocation>
    <subcellularLocation>
        <location evidence="1">Cell projection</location>
        <location evidence="1">Cilium membrane</location>
    </subcellularLocation>
</comment>
<keyword evidence="6 17" id="KW-1133">Transmembrane helix</keyword>
<name>A0A913ZDU1_PATMI</name>
<evidence type="ECO:0000256" key="16">
    <source>
        <dbReference type="SAM" id="MobiDB-lite"/>
    </source>
</evidence>
<evidence type="ECO:0000256" key="14">
    <source>
        <dbReference type="ARBA" id="ARBA00023273"/>
    </source>
</evidence>
<feature type="transmembrane region" description="Helical" evidence="17">
    <location>
        <begin position="265"/>
        <end position="286"/>
    </location>
</feature>
<keyword evidence="11 15" id="KW-0675">Receptor</keyword>
<evidence type="ECO:0000256" key="11">
    <source>
        <dbReference type="ARBA" id="ARBA00023170"/>
    </source>
</evidence>
<reference evidence="19" key="1">
    <citation type="submission" date="2022-11" db="UniProtKB">
        <authorList>
            <consortium name="EnsemblMetazoa"/>
        </authorList>
    </citation>
    <scope>IDENTIFICATION</scope>
</reference>
<evidence type="ECO:0000256" key="7">
    <source>
        <dbReference type="ARBA" id="ARBA00023040"/>
    </source>
</evidence>
<dbReference type="InterPro" id="IPR017452">
    <property type="entry name" value="GPCR_Rhodpsn_7TM"/>
</dbReference>
<feature type="transmembrane region" description="Helical" evidence="17">
    <location>
        <begin position="71"/>
        <end position="93"/>
    </location>
</feature>
<evidence type="ECO:0000256" key="13">
    <source>
        <dbReference type="ARBA" id="ARBA00023224"/>
    </source>
</evidence>
<feature type="region of interest" description="Disordered" evidence="16">
    <location>
        <begin position="448"/>
        <end position="470"/>
    </location>
</feature>
<evidence type="ECO:0000313" key="19">
    <source>
        <dbReference type="EnsemblMetazoa" id="XP_038049948.1"/>
    </source>
</evidence>
<evidence type="ECO:0000256" key="3">
    <source>
        <dbReference type="ARBA" id="ARBA00022473"/>
    </source>
</evidence>
<dbReference type="Proteomes" id="UP000887568">
    <property type="component" value="Unplaced"/>
</dbReference>
<evidence type="ECO:0000256" key="2">
    <source>
        <dbReference type="ARBA" id="ARBA00004651"/>
    </source>
</evidence>
<dbReference type="GeneID" id="119723402"/>
<keyword evidence="14" id="KW-0966">Cell projection</keyword>
<proteinExistence type="inferred from homology"/>
<dbReference type="AlphaFoldDB" id="A0A913ZDU1"/>
<dbReference type="SUPFAM" id="SSF81321">
    <property type="entry name" value="Family A G protein-coupled receptor-like"/>
    <property type="match status" value="1"/>
</dbReference>
<keyword evidence="12" id="KW-0325">Glycoprotein</keyword>
<evidence type="ECO:0000256" key="5">
    <source>
        <dbReference type="ARBA" id="ARBA00022692"/>
    </source>
</evidence>
<keyword evidence="10" id="KW-1015">Disulfide bond</keyword>
<organism evidence="19 20">
    <name type="scientific">Patiria miniata</name>
    <name type="common">Bat star</name>
    <name type="synonym">Asterina miniata</name>
    <dbReference type="NCBI Taxonomy" id="46514"/>
    <lineage>
        <taxon>Eukaryota</taxon>
        <taxon>Metazoa</taxon>
        <taxon>Echinodermata</taxon>
        <taxon>Eleutherozoa</taxon>
        <taxon>Asterozoa</taxon>
        <taxon>Asteroidea</taxon>
        <taxon>Valvatacea</taxon>
        <taxon>Valvatida</taxon>
        <taxon>Asterinidae</taxon>
        <taxon>Patiria</taxon>
    </lineage>
</organism>
<feature type="compositionally biased region" description="Acidic residues" evidence="16">
    <location>
        <begin position="460"/>
        <end position="470"/>
    </location>
</feature>
<dbReference type="PRINTS" id="PR00237">
    <property type="entry name" value="GPCRRHODOPSN"/>
</dbReference>
<keyword evidence="20" id="KW-1185">Reference proteome</keyword>
<dbReference type="GO" id="GO:0004930">
    <property type="term" value="F:G protein-coupled receptor activity"/>
    <property type="evidence" value="ECO:0007669"/>
    <property type="project" value="UniProtKB-KW"/>
</dbReference>
<keyword evidence="7 15" id="KW-0297">G-protein coupled receptor</keyword>
<feature type="transmembrane region" description="Helical" evidence="17">
    <location>
        <begin position="34"/>
        <end position="59"/>
    </location>
</feature>
<dbReference type="PROSITE" id="PS00237">
    <property type="entry name" value="G_PROTEIN_RECEP_F1_1"/>
    <property type="match status" value="1"/>
</dbReference>
<evidence type="ECO:0000256" key="4">
    <source>
        <dbReference type="ARBA" id="ARBA00022475"/>
    </source>
</evidence>
<dbReference type="Gene3D" id="1.20.1070.10">
    <property type="entry name" value="Rhodopsin 7-helix transmembrane proteins"/>
    <property type="match status" value="1"/>
</dbReference>
<evidence type="ECO:0000313" key="20">
    <source>
        <dbReference type="Proteomes" id="UP000887568"/>
    </source>
</evidence>
<feature type="transmembrane region" description="Helical" evidence="17">
    <location>
        <begin position="193"/>
        <end position="217"/>
    </location>
</feature>
<dbReference type="PANTHER" id="PTHR22752:SF10">
    <property type="entry name" value="G-PROTEIN COUPLED RECEPTOR 161"/>
    <property type="match status" value="1"/>
</dbReference>
<feature type="region of interest" description="Disordered" evidence="16">
    <location>
        <begin position="1"/>
        <end position="23"/>
    </location>
</feature>
<dbReference type="Pfam" id="PF00001">
    <property type="entry name" value="7tm_1"/>
    <property type="match status" value="1"/>
</dbReference>
<keyword evidence="4" id="KW-1003">Cell membrane</keyword>
<accession>A0A913ZDU1</accession>
<feature type="transmembrane region" description="Helical" evidence="17">
    <location>
        <begin position="150"/>
        <end position="173"/>
    </location>
</feature>
<keyword evidence="3" id="KW-0217">Developmental protein</keyword>
<dbReference type="OMA" id="FAISQPM"/>
<comment type="similarity">
    <text evidence="15">Belongs to the G-protein coupled receptor 1 family.</text>
</comment>
<evidence type="ECO:0000256" key="1">
    <source>
        <dbReference type="ARBA" id="ARBA00004309"/>
    </source>
</evidence>
<dbReference type="PANTHER" id="PTHR22752">
    <property type="entry name" value="G PROTEIN-COUPLED RECEPTOR"/>
    <property type="match status" value="1"/>
</dbReference>
<keyword evidence="9 17" id="KW-0472">Membrane</keyword>
<evidence type="ECO:0000256" key="10">
    <source>
        <dbReference type="ARBA" id="ARBA00023157"/>
    </source>
</evidence>
<protein>
    <recommendedName>
        <fullName evidence="18">G-protein coupled receptors family 1 profile domain-containing protein</fullName>
    </recommendedName>
</protein>
<dbReference type="EnsemblMetazoa" id="XM_038194020.1">
    <property type="protein sequence ID" value="XP_038049948.1"/>
    <property type="gene ID" value="LOC119723402"/>
</dbReference>
<keyword evidence="5 15" id="KW-0812">Transmembrane</keyword>
<evidence type="ECO:0000259" key="18">
    <source>
        <dbReference type="PROSITE" id="PS50262"/>
    </source>
</evidence>
<dbReference type="PROSITE" id="PS50262">
    <property type="entry name" value="G_PROTEIN_RECEP_F1_2"/>
    <property type="match status" value="1"/>
</dbReference>
<evidence type="ECO:0000256" key="17">
    <source>
        <dbReference type="SAM" id="Phobius"/>
    </source>
</evidence>
<evidence type="ECO:0000256" key="9">
    <source>
        <dbReference type="ARBA" id="ARBA00023136"/>
    </source>
</evidence>
<evidence type="ECO:0000256" key="15">
    <source>
        <dbReference type="RuleBase" id="RU000688"/>
    </source>
</evidence>
<dbReference type="OrthoDB" id="5980076at2759"/>
<evidence type="ECO:0000256" key="8">
    <source>
        <dbReference type="ARBA" id="ARBA00023069"/>
    </source>
</evidence>
<feature type="domain" description="G-protein coupled receptors family 1 profile" evidence="18">
    <location>
        <begin position="50"/>
        <end position="318"/>
    </location>
</feature>
<sequence length="470" mass="52147">MASSDEESLNSSSPMPVASRPNANSDVPDIATTAIHATSLGLIFLIVCFLNFLVAFTFHKKAYLVTSSNRFVFSLALSNFVVGAVVLPFNIMSCLWREWIFGVMWCNLTGFVTVSITTGSLFTLTIITIDRYFAISQPMMYPTKITSMRTVELIILAWILAVVCSLPPVFGWSQYQYSIFRSSCFINWSKHPSYAIFFTVSCVLVPFLIISGCYLKIIQVAHVTRRRVSNGNVVVTGNLRNRRRSRRTSLLVNIRMSSPTKALRTVAITVGAFLVIWGPVTAELLYEAFNGSHAVPVWVLSLVTLLWYAGFIMHPCVYAVWNRSIRRELLSWFCARGRWLDDEQPLLFVARKESRAVSISGSITDLSYAASLQSKANVLGAMGAAGTQSSSNDSGTVLTCIEEDDPEVEGELILKPRPNSLRHKVVTPRVNQLQTIVDVHTPIGFIGGSEDSLRTSDKEDNLDEGILEDA</sequence>
<feature type="transmembrane region" description="Helical" evidence="17">
    <location>
        <begin position="298"/>
        <end position="321"/>
    </location>
</feature>
<evidence type="ECO:0000256" key="6">
    <source>
        <dbReference type="ARBA" id="ARBA00022989"/>
    </source>
</evidence>
<keyword evidence="8" id="KW-0969">Cilium</keyword>
<dbReference type="InterPro" id="IPR000276">
    <property type="entry name" value="GPCR_Rhodpsn"/>
</dbReference>
<dbReference type="RefSeq" id="XP_038049948.1">
    <property type="nucleotide sequence ID" value="XM_038194020.1"/>
</dbReference>